<gene>
    <name evidence="2" type="ORF">SOIL9_13650</name>
</gene>
<keyword evidence="1" id="KW-0472">Membrane</keyword>
<dbReference type="EMBL" id="LR593886">
    <property type="protein sequence ID" value="VTR96349.1"/>
    <property type="molecule type" value="Genomic_DNA"/>
</dbReference>
<feature type="transmembrane region" description="Helical" evidence="1">
    <location>
        <begin position="353"/>
        <end position="373"/>
    </location>
</feature>
<dbReference type="InterPro" id="IPR011990">
    <property type="entry name" value="TPR-like_helical_dom_sf"/>
</dbReference>
<feature type="transmembrane region" description="Helical" evidence="1">
    <location>
        <begin position="129"/>
        <end position="150"/>
    </location>
</feature>
<organism evidence="2 3">
    <name type="scientific">Gemmata massiliana</name>
    <dbReference type="NCBI Taxonomy" id="1210884"/>
    <lineage>
        <taxon>Bacteria</taxon>
        <taxon>Pseudomonadati</taxon>
        <taxon>Planctomycetota</taxon>
        <taxon>Planctomycetia</taxon>
        <taxon>Gemmatales</taxon>
        <taxon>Gemmataceae</taxon>
        <taxon>Gemmata</taxon>
    </lineage>
</organism>
<dbReference type="Gene3D" id="1.25.40.10">
    <property type="entry name" value="Tetratricopeptide repeat domain"/>
    <property type="match status" value="1"/>
</dbReference>
<evidence type="ECO:0000256" key="1">
    <source>
        <dbReference type="SAM" id="Phobius"/>
    </source>
</evidence>
<feature type="transmembrane region" description="Helical" evidence="1">
    <location>
        <begin position="319"/>
        <end position="341"/>
    </location>
</feature>
<proteinExistence type="predicted"/>
<dbReference type="Proteomes" id="UP000464178">
    <property type="component" value="Chromosome"/>
</dbReference>
<dbReference type="KEGG" id="gms:SOIL9_13650"/>
<keyword evidence="3" id="KW-1185">Reference proteome</keyword>
<feature type="transmembrane region" description="Helical" evidence="1">
    <location>
        <begin position="157"/>
        <end position="177"/>
    </location>
</feature>
<reference evidence="2 3" key="1">
    <citation type="submission" date="2019-05" db="EMBL/GenBank/DDBJ databases">
        <authorList>
            <consortium name="Science for Life Laboratories"/>
        </authorList>
    </citation>
    <scope>NUCLEOTIDE SEQUENCE [LARGE SCALE GENOMIC DNA]</scope>
    <source>
        <strain evidence="2">Soil9</strain>
    </source>
</reference>
<accession>A0A6P2D5D4</accession>
<keyword evidence="1" id="KW-0812">Transmembrane</keyword>
<feature type="transmembrane region" description="Helical" evidence="1">
    <location>
        <begin position="281"/>
        <end position="299"/>
    </location>
</feature>
<feature type="transmembrane region" description="Helical" evidence="1">
    <location>
        <begin position="22"/>
        <end position="46"/>
    </location>
</feature>
<name>A0A6P2D5D4_9BACT</name>
<dbReference type="RefSeq" id="WP_162670645.1">
    <property type="nucleotide sequence ID" value="NZ_LR593886.1"/>
</dbReference>
<feature type="transmembrane region" description="Helical" evidence="1">
    <location>
        <begin position="99"/>
        <end position="123"/>
    </location>
</feature>
<sequence>MSDPVPLPAPPPPPKPTRRTPWGYWADAVLAFAVLAFAFLAGSFVARNSDVWLHLATGRLVAQGAYHFGTDPFAYTTADKYWANHAWLFDLGLYLVFKWFGGAGLVVLKALAVAGTAGAMWVTTRGRGAVWPTAGCLLLAVLACAPRLLLQPTIASLLLLAVCLYCLRAGGRALVAIPVLTAVWVNLDAWFILAPTLVVLFWLGRQISPQRATLPAWPSWLVPATFGACLLSPHHIFALRLPLELSPAVWSSEFVSDPRFAGVFVSPWHTSALGAAGGYNLAAWAFFVLLALGIFSFAVNRTAALSWRVTVWVPFALLAAWQARLIPFFAVVAGPITALNLREIISETSLPRLGRGFALIGSSVLLVLAWFGWTTSFSNRDRAPAWAVHTDPTLARAAEGVSAARQQSGFAPDRVLVTHPDVGHYLAWFAPGERYFLDSRLHLFTHVADDFAATSRAVGLLGEPAPGDAHQLDEFGAVLLYDPDGGRMTRALRATTGTDSTWALARVDGGAVLLARTVASSRRFDPEREAFNGSPAPLPVAGTGPATLAEPELAWWVVTRTVGRSGSWEADAATIYLRMFESGSSREPALPLLAVRTARAGAEVDPNDPIAWLALGRAYSTLGERTWERETGTGLTPLEHIRQVQIIATLVQSVLLNPDSVPARESLAGVLLRRNMLDSARTHAAEALRLVRRAGPGAGETPEAFTERVGRLNALVEQLEAGIQDGENRYLIRTTGLAGDPLARARIALELGLSQKAIDVLRTSHPDLYGGAGLGLLADLLLQSGQAAECRVLLDRAELRRNPDVLGIATLPRAADPNGYNWAYQLPTYDWLDLCQCAAVGRYTGATEAVDRICARLYAEEQSRAQPIAMSGAALFVLEIGMGAPPIPVHARLNRVRDRAQFTELLAQAKSLSVARADLTTLAGVLELERGATSAAVNRFKSAQTLYTQTKNMGLVAPGAPLASRYTEALNKYR</sequence>
<evidence type="ECO:0000313" key="2">
    <source>
        <dbReference type="EMBL" id="VTR96349.1"/>
    </source>
</evidence>
<protein>
    <submittedName>
        <fullName evidence="2">Secreted protein: Uncharacterized protein</fullName>
    </submittedName>
</protein>
<evidence type="ECO:0000313" key="3">
    <source>
        <dbReference type="Proteomes" id="UP000464178"/>
    </source>
</evidence>
<dbReference type="AlphaFoldDB" id="A0A6P2D5D4"/>
<feature type="transmembrane region" description="Helical" evidence="1">
    <location>
        <begin position="183"/>
        <end position="203"/>
    </location>
</feature>
<keyword evidence="1" id="KW-1133">Transmembrane helix</keyword>